<dbReference type="STRING" id="1300341.I595_3227"/>
<dbReference type="Proteomes" id="UP000050280">
    <property type="component" value="Unassembled WGS sequence"/>
</dbReference>
<dbReference type="SUPFAM" id="SSF53474">
    <property type="entry name" value="alpha/beta-Hydrolases"/>
    <property type="match status" value="1"/>
</dbReference>
<name>A0A0P7AS93_9FLAO</name>
<dbReference type="AlphaFoldDB" id="A0A0P7AS93"/>
<dbReference type="EMBL" id="LDJX01000007">
    <property type="protein sequence ID" value="KPM30730.1"/>
    <property type="molecule type" value="Genomic_DNA"/>
</dbReference>
<dbReference type="InterPro" id="IPR029058">
    <property type="entry name" value="AB_hydrolase_fold"/>
</dbReference>
<comment type="caution">
    <text evidence="1">The sequence shown here is derived from an EMBL/GenBank/DDBJ whole genome shotgun (WGS) entry which is preliminary data.</text>
</comment>
<evidence type="ECO:0008006" key="3">
    <source>
        <dbReference type="Google" id="ProtNLM"/>
    </source>
</evidence>
<protein>
    <recommendedName>
        <fullName evidence="3">Alpha/beta hydrolase</fullName>
    </recommendedName>
</protein>
<accession>A0A0P7AS93</accession>
<dbReference type="PATRIC" id="fig|1300341.3.peg.3374"/>
<gene>
    <name evidence="1" type="ORF">I595_3227</name>
</gene>
<reference evidence="1 2" key="1">
    <citation type="submission" date="2015-09" db="EMBL/GenBank/DDBJ databases">
        <title>Genome sequence of the marine flavobacterium Croceitalea dokdonensis DOKDO 023 that contains proton- and sodium-pumping rhodopsins.</title>
        <authorList>
            <person name="Kwon S.-K."/>
            <person name="Lee H.K."/>
            <person name="Kwak M.-J."/>
            <person name="Kim J.F."/>
        </authorList>
    </citation>
    <scope>NUCLEOTIDE SEQUENCE [LARGE SCALE GENOMIC DNA]</scope>
    <source>
        <strain evidence="1 2">DOKDO 023</strain>
    </source>
</reference>
<organism evidence="1 2">
    <name type="scientific">Croceitalea dokdonensis DOKDO 023</name>
    <dbReference type="NCBI Taxonomy" id="1300341"/>
    <lineage>
        <taxon>Bacteria</taxon>
        <taxon>Pseudomonadati</taxon>
        <taxon>Bacteroidota</taxon>
        <taxon>Flavobacteriia</taxon>
        <taxon>Flavobacteriales</taxon>
        <taxon>Flavobacteriaceae</taxon>
        <taxon>Croceitalea</taxon>
    </lineage>
</organism>
<evidence type="ECO:0000313" key="1">
    <source>
        <dbReference type="EMBL" id="KPM30730.1"/>
    </source>
</evidence>
<proteinExistence type="predicted"/>
<sequence length="455" mass="52429">MFNEIEVQTDTITERISIFLPTIFDSKGKWPLLLVIDLDGNQNRYMSLFKEVAEDKGYILAAPLGVADSLALSKNMVVAQRSINRLREVLPVHNERIYTAGFRNSGRFANLVPIFIKDVAGVVSVGASLVNIELLASKNPFYFIGIVGTSDFTYPSLLQDEQVLNKLKFPNHLLVHDGDNELPTTKYLRRALNLFELSSMAKGFIPKDSALIQSLFKEDLAENVKYQSQQEWLLADRSLRETITAFRTLKDVDSLRRVQKELRRSKLYKTQYRSRTATLFNEQLKRDEYNYYLEDDVVTYNFNNLGWWKYQMTQLNAKVNAAKKEDRKMGLRLIGYINALIDDNITLVKADKVVDEEALVLLYMLKTITAPEELVHYKNVISIAAKNLDYGTALFYAEELLKQGYKDKDAMYTIDYTHLFKITPEYNALIEKYLGEPRYKVTREEEPEPAAVIKE</sequence>
<keyword evidence="2" id="KW-1185">Reference proteome</keyword>
<evidence type="ECO:0000313" key="2">
    <source>
        <dbReference type="Proteomes" id="UP000050280"/>
    </source>
</evidence>